<keyword evidence="3 8" id="KW-0812">Transmembrane</keyword>
<gene>
    <name evidence="10" type="ORF">HHK36_020202</name>
</gene>
<dbReference type="EMBL" id="JABCRI010000014">
    <property type="protein sequence ID" value="KAF8394000.1"/>
    <property type="molecule type" value="Genomic_DNA"/>
</dbReference>
<evidence type="ECO:0000313" key="11">
    <source>
        <dbReference type="Proteomes" id="UP000655225"/>
    </source>
</evidence>
<sequence>MRFWVSMVMDKTSFVFLLRSLTWLLLNSTLSYGTLTDIRCLKALKASLEDPFQYLNSSWNFSNNTEGFICKFIGVECWNPDENRVLNIQLSDMGLKGQFPRGIENCTSLIGLNLSSNQLSGPIPFDISERLKLVTYLDLSSNDLSGEIPLSIAYCSYLNVLKLDNNRLTGQIPLQLSELSRLKTFSVANNHLSGQVPTFVNATVGPESYVNNPELCGNPLDPCKKSHAYLGRLAVGSWVAATVLVLVGVAVLFCHFRRVPMKKKKKIIIGRWQNLVEGSKDVTIFMLEKLATRMGLKDLMKATSNFSEDNIIGSGRTGTMYKAVLPNGWSLAVKRFHDSQHFLPPFTAELTTLSRVRHSNSVPLLGFCIDGKERLLIYKYMSNGNLHDLLHSVESKAKIMDWPLRLKIGIGLARGLAWLHHNCKIRIIHGNICSKCILLDQNFEPKISNFGKAMIMNLDNTHSSMNSFVNGEFEELAQPVGTRKGDVYGFGTVLLELVTGERSSQVCNASASFNGTLVEWITHLLSSSSSGLYDAVDKSLIGKGYDGEIFQFLKVACNCVQPSPNERPTMLEVCQILKTVGERCDLMIEDPEVLMSTATLSINSRLEHIGDEIVEEIQ</sequence>
<dbReference type="Gene3D" id="3.30.200.20">
    <property type="entry name" value="Phosphorylase Kinase, domain 1"/>
    <property type="match status" value="1"/>
</dbReference>
<dbReference type="Pfam" id="PF08263">
    <property type="entry name" value="LRRNT_2"/>
    <property type="match status" value="1"/>
</dbReference>
<dbReference type="PANTHER" id="PTHR48007:SF86">
    <property type="entry name" value="(WILD MALAYSIAN BANANA) HYPOTHETICAL PROTEIN"/>
    <property type="match status" value="1"/>
</dbReference>
<dbReference type="Proteomes" id="UP000655225">
    <property type="component" value="Unassembled WGS sequence"/>
</dbReference>
<evidence type="ECO:0000256" key="8">
    <source>
        <dbReference type="SAM" id="Phobius"/>
    </source>
</evidence>
<proteinExistence type="predicted"/>
<dbReference type="OrthoDB" id="2151624at2759"/>
<reference evidence="10 11" key="1">
    <citation type="submission" date="2020-04" db="EMBL/GenBank/DDBJ databases">
        <title>Plant Genome Project.</title>
        <authorList>
            <person name="Zhang R.-G."/>
        </authorList>
    </citation>
    <scope>NUCLEOTIDE SEQUENCE [LARGE SCALE GENOMIC DNA]</scope>
    <source>
        <strain evidence="10">YNK0</strain>
        <tissue evidence="10">Leaf</tissue>
    </source>
</reference>
<keyword evidence="5" id="KW-0677">Repeat</keyword>
<dbReference type="Pfam" id="PF00560">
    <property type="entry name" value="LRR_1"/>
    <property type="match status" value="2"/>
</dbReference>
<keyword evidence="11" id="KW-1185">Reference proteome</keyword>
<accession>A0A834YUP4</accession>
<dbReference type="InterPro" id="IPR011009">
    <property type="entry name" value="Kinase-like_dom_sf"/>
</dbReference>
<keyword evidence="4" id="KW-0732">Signal</keyword>
<dbReference type="InterPro" id="IPR001245">
    <property type="entry name" value="Ser-Thr/Tyr_kinase_cat_dom"/>
</dbReference>
<dbReference type="PROSITE" id="PS50011">
    <property type="entry name" value="PROTEIN_KINASE_DOM"/>
    <property type="match status" value="1"/>
</dbReference>
<keyword evidence="7 8" id="KW-0472">Membrane</keyword>
<evidence type="ECO:0000256" key="3">
    <source>
        <dbReference type="ARBA" id="ARBA00022692"/>
    </source>
</evidence>
<dbReference type="InterPro" id="IPR000719">
    <property type="entry name" value="Prot_kinase_dom"/>
</dbReference>
<dbReference type="AlphaFoldDB" id="A0A834YUP4"/>
<evidence type="ECO:0000313" key="10">
    <source>
        <dbReference type="EMBL" id="KAF8394000.1"/>
    </source>
</evidence>
<feature type="transmembrane region" description="Helical" evidence="8">
    <location>
        <begin position="233"/>
        <end position="256"/>
    </location>
</feature>
<dbReference type="SUPFAM" id="SSF52058">
    <property type="entry name" value="L domain-like"/>
    <property type="match status" value="1"/>
</dbReference>
<organism evidence="10 11">
    <name type="scientific">Tetracentron sinense</name>
    <name type="common">Spur-leaf</name>
    <dbReference type="NCBI Taxonomy" id="13715"/>
    <lineage>
        <taxon>Eukaryota</taxon>
        <taxon>Viridiplantae</taxon>
        <taxon>Streptophyta</taxon>
        <taxon>Embryophyta</taxon>
        <taxon>Tracheophyta</taxon>
        <taxon>Spermatophyta</taxon>
        <taxon>Magnoliopsida</taxon>
        <taxon>Trochodendrales</taxon>
        <taxon>Trochodendraceae</taxon>
        <taxon>Tetracentron</taxon>
    </lineage>
</organism>
<evidence type="ECO:0000256" key="4">
    <source>
        <dbReference type="ARBA" id="ARBA00022729"/>
    </source>
</evidence>
<dbReference type="SUPFAM" id="SSF56112">
    <property type="entry name" value="Protein kinase-like (PK-like)"/>
    <property type="match status" value="1"/>
</dbReference>
<dbReference type="PANTHER" id="PTHR48007">
    <property type="entry name" value="LEUCINE-RICH REPEAT RECEPTOR-LIKE PROTEIN KINASE PXC1"/>
    <property type="match status" value="1"/>
</dbReference>
<evidence type="ECO:0000256" key="2">
    <source>
        <dbReference type="ARBA" id="ARBA00022614"/>
    </source>
</evidence>
<keyword evidence="6 8" id="KW-1133">Transmembrane helix</keyword>
<dbReference type="InterPro" id="IPR001611">
    <property type="entry name" value="Leu-rich_rpt"/>
</dbReference>
<dbReference type="InterPro" id="IPR046959">
    <property type="entry name" value="PRK1-6/SRF4-like"/>
</dbReference>
<name>A0A834YUP4_TETSI</name>
<evidence type="ECO:0000256" key="1">
    <source>
        <dbReference type="ARBA" id="ARBA00004370"/>
    </source>
</evidence>
<evidence type="ECO:0000256" key="7">
    <source>
        <dbReference type="ARBA" id="ARBA00023136"/>
    </source>
</evidence>
<dbReference type="GO" id="GO:0005524">
    <property type="term" value="F:ATP binding"/>
    <property type="evidence" value="ECO:0007669"/>
    <property type="project" value="InterPro"/>
</dbReference>
<dbReference type="Pfam" id="PF07714">
    <property type="entry name" value="PK_Tyr_Ser-Thr"/>
    <property type="match status" value="1"/>
</dbReference>
<keyword evidence="2" id="KW-0433">Leucine-rich repeat</keyword>
<feature type="domain" description="Protein kinase" evidence="9">
    <location>
        <begin position="306"/>
        <end position="580"/>
    </location>
</feature>
<comment type="caution">
    <text evidence="10">The sequence shown here is derived from an EMBL/GenBank/DDBJ whole genome shotgun (WGS) entry which is preliminary data.</text>
</comment>
<dbReference type="InterPro" id="IPR032675">
    <property type="entry name" value="LRR_dom_sf"/>
</dbReference>
<dbReference type="InterPro" id="IPR013210">
    <property type="entry name" value="LRR_N_plant-typ"/>
</dbReference>
<dbReference type="GO" id="GO:0004672">
    <property type="term" value="F:protein kinase activity"/>
    <property type="evidence" value="ECO:0007669"/>
    <property type="project" value="InterPro"/>
</dbReference>
<evidence type="ECO:0000256" key="6">
    <source>
        <dbReference type="ARBA" id="ARBA00022989"/>
    </source>
</evidence>
<evidence type="ECO:0000259" key="9">
    <source>
        <dbReference type="PROSITE" id="PS50011"/>
    </source>
</evidence>
<protein>
    <recommendedName>
        <fullName evidence="9">Protein kinase domain-containing protein</fullName>
    </recommendedName>
</protein>
<comment type="subcellular location">
    <subcellularLocation>
        <location evidence="1">Membrane</location>
    </subcellularLocation>
</comment>
<dbReference type="OMA" id="NTEGHIC"/>
<dbReference type="FunFam" id="3.80.10.10:FF:000400">
    <property type="entry name" value="Nuclear pore complex protein NUP107"/>
    <property type="match status" value="1"/>
</dbReference>
<dbReference type="Gene3D" id="3.80.10.10">
    <property type="entry name" value="Ribonuclease Inhibitor"/>
    <property type="match status" value="1"/>
</dbReference>
<evidence type="ECO:0000256" key="5">
    <source>
        <dbReference type="ARBA" id="ARBA00022737"/>
    </source>
</evidence>
<dbReference type="GO" id="GO:0016020">
    <property type="term" value="C:membrane"/>
    <property type="evidence" value="ECO:0007669"/>
    <property type="project" value="UniProtKB-SubCell"/>
</dbReference>
<dbReference type="Gene3D" id="1.10.510.10">
    <property type="entry name" value="Transferase(Phosphotransferase) domain 1"/>
    <property type="match status" value="1"/>
</dbReference>